<keyword evidence="2" id="KW-0732">Signal</keyword>
<keyword evidence="4" id="KW-1185">Reference proteome</keyword>
<proteinExistence type="predicted"/>
<name>A0A089M796_9BACL</name>
<feature type="signal peptide" evidence="2">
    <location>
        <begin position="1"/>
        <end position="21"/>
    </location>
</feature>
<accession>A0A089M796</accession>
<dbReference type="eggNOG" id="ENOG502ZBUC">
    <property type="taxonomic scope" value="Bacteria"/>
</dbReference>
<evidence type="ECO:0000313" key="4">
    <source>
        <dbReference type="Proteomes" id="UP000029500"/>
    </source>
</evidence>
<feature type="region of interest" description="Disordered" evidence="1">
    <location>
        <begin position="26"/>
        <end position="91"/>
    </location>
</feature>
<sequence length="257" mass="27444">MITVKKILGHSALAALMLVLAACNSAPEAEPEQTQGSPSPSSSASAAASASASASPSVVPSASASIAPASSEPAGSQVPQAPDAPEEGMPPTAMEAASTVMRALSRGDMETLASWAHPDKGVRFSPYAYVDTATDLVFTRDQLKGLMKDSKPYVWREFAGSGEVIKLTFAEYFKRFVYDADFMNKAETALNKGLGQGTTLNNINEVYPKDSYDFVEYHIAGVDPSAEGMDWRSLRLVFEKMGEDRALVGIVHDQWTP</sequence>
<dbReference type="EMBL" id="CP009287">
    <property type="protein sequence ID" value="AIQ67353.1"/>
    <property type="molecule type" value="Genomic_DNA"/>
</dbReference>
<gene>
    <name evidence="3" type="ORF">PGRAT_06630</name>
</gene>
<feature type="chain" id="PRO_5038595195" description="Lipoprotein" evidence="2">
    <location>
        <begin position="22"/>
        <end position="257"/>
    </location>
</feature>
<feature type="compositionally biased region" description="Low complexity" evidence="1">
    <location>
        <begin position="37"/>
        <end position="74"/>
    </location>
</feature>
<protein>
    <recommendedName>
        <fullName evidence="5">Lipoprotein</fullName>
    </recommendedName>
</protein>
<dbReference type="RefSeq" id="WP_025705176.1">
    <property type="nucleotide sequence ID" value="NZ_CP009287.1"/>
</dbReference>
<evidence type="ECO:0008006" key="5">
    <source>
        <dbReference type="Google" id="ProtNLM"/>
    </source>
</evidence>
<reference evidence="3 4" key="1">
    <citation type="submission" date="2014-08" db="EMBL/GenBank/DDBJ databases">
        <title>Comparative genomics of the Paenibacillus odorifer group.</title>
        <authorList>
            <person name="den Bakker H.C."/>
            <person name="Tsai Y.-C."/>
            <person name="Martin N."/>
            <person name="Korlach J."/>
            <person name="Wiedmann M."/>
        </authorList>
    </citation>
    <scope>NUCLEOTIDE SEQUENCE [LARGE SCALE GENOMIC DNA]</scope>
    <source>
        <strain evidence="3 4">DSM 15220</strain>
    </source>
</reference>
<dbReference type="OrthoDB" id="1267107at2"/>
<evidence type="ECO:0000256" key="1">
    <source>
        <dbReference type="SAM" id="MobiDB-lite"/>
    </source>
</evidence>
<organism evidence="3 4">
    <name type="scientific">Paenibacillus graminis</name>
    <dbReference type="NCBI Taxonomy" id="189425"/>
    <lineage>
        <taxon>Bacteria</taxon>
        <taxon>Bacillati</taxon>
        <taxon>Bacillota</taxon>
        <taxon>Bacilli</taxon>
        <taxon>Bacillales</taxon>
        <taxon>Paenibacillaceae</taxon>
        <taxon>Paenibacillus</taxon>
    </lineage>
</organism>
<evidence type="ECO:0000256" key="2">
    <source>
        <dbReference type="SAM" id="SignalP"/>
    </source>
</evidence>
<dbReference type="HOGENOM" id="CLU_087837_0_0_9"/>
<dbReference type="AlphaFoldDB" id="A0A089M796"/>
<dbReference type="PROSITE" id="PS51257">
    <property type="entry name" value="PROKAR_LIPOPROTEIN"/>
    <property type="match status" value="1"/>
</dbReference>
<evidence type="ECO:0000313" key="3">
    <source>
        <dbReference type="EMBL" id="AIQ67353.1"/>
    </source>
</evidence>
<dbReference type="KEGG" id="pgm:PGRAT_06630"/>
<dbReference type="Proteomes" id="UP000029500">
    <property type="component" value="Chromosome"/>
</dbReference>